<evidence type="ECO:0000313" key="2">
    <source>
        <dbReference type="Proteomes" id="UP000076234"/>
    </source>
</evidence>
<accession>A0A142VU73</accession>
<organism evidence="1 2">
    <name type="scientific">Sphingopyxis terrae subsp. terrae NBRC 15098</name>
    <dbReference type="NCBI Taxonomy" id="1219058"/>
    <lineage>
        <taxon>Bacteria</taxon>
        <taxon>Pseudomonadati</taxon>
        <taxon>Pseudomonadota</taxon>
        <taxon>Alphaproteobacteria</taxon>
        <taxon>Sphingomonadales</taxon>
        <taxon>Sphingomonadaceae</taxon>
        <taxon>Sphingopyxis</taxon>
    </lineage>
</organism>
<evidence type="ECO:0000313" key="1">
    <source>
        <dbReference type="EMBL" id="AMU93279.1"/>
    </source>
</evidence>
<dbReference type="EMBL" id="CP013342">
    <property type="protein sequence ID" value="AMU93279.1"/>
    <property type="molecule type" value="Genomic_DNA"/>
</dbReference>
<reference evidence="1 2" key="2">
    <citation type="journal article" date="2016" name="Genome Announc.">
        <title>Complete Genome Sequence of Sphingopyxis terrae Strain 203-1 (NBRC 111660), a Polyethylene Glycol Degrader.</title>
        <authorList>
            <person name="Ohtsubo Y."/>
            <person name="Nonoyama S."/>
            <person name="Nagata Y."/>
            <person name="Numata M."/>
            <person name="Tsuchikane K."/>
            <person name="Hosoyama A."/>
            <person name="Yamazoe A."/>
            <person name="Tsuda M."/>
            <person name="Fujita N."/>
            <person name="Kawai F."/>
        </authorList>
    </citation>
    <scope>NUCLEOTIDE SEQUENCE [LARGE SCALE GENOMIC DNA]</scope>
    <source>
        <strain evidence="1 2">203-1</strain>
    </source>
</reference>
<dbReference type="STRING" id="1219058.AOA14_01525"/>
<proteinExistence type="predicted"/>
<sequence length="111" mass="12823">MPERSFHHPVTPDGRYFVVRGRLWRMSNPNLPEKERARLVSDLMAARRAVRMAREERDAAAMRRSRAAVDRAKRGLGERGPGWWSDGAPDLNRRMAVNTDYADWFRALGSE</sequence>
<gene>
    <name evidence="1" type="ORF">AOA14_01525</name>
</gene>
<reference evidence="2" key="1">
    <citation type="submission" date="2015-11" db="EMBL/GenBank/DDBJ databases">
        <title>Complete genome sequence of a polyethylene glycol-degrading strain Sphingopyxis terrae strain 203-1 (NBRC 15098).</title>
        <authorList>
            <person name="Yoshiyuki O."/>
            <person name="Shouta N."/>
            <person name="Nagata Y."/>
            <person name="Numata M."/>
            <person name="Tsuchikane K."/>
            <person name="Hosoyama A."/>
            <person name="Yamazoe A."/>
            <person name="Tsuda M."/>
            <person name="Fujita N."/>
            <person name="Kawai F."/>
        </authorList>
    </citation>
    <scope>NUCLEOTIDE SEQUENCE [LARGE SCALE GENOMIC DNA]</scope>
    <source>
        <strain evidence="2">203-1</strain>
    </source>
</reference>
<dbReference type="AlphaFoldDB" id="A0A142VU73"/>
<dbReference type="Proteomes" id="UP000076234">
    <property type="component" value="Chromosome"/>
</dbReference>
<dbReference type="KEGG" id="ster:AOA14_01525"/>
<protein>
    <submittedName>
        <fullName evidence="1">Uncharacterized protein</fullName>
    </submittedName>
</protein>
<name>A0A142VU73_9SPHN</name>